<proteinExistence type="inferred from homology"/>
<dbReference type="InterPro" id="IPR025714">
    <property type="entry name" value="Methyltranfer_dom"/>
</dbReference>
<dbReference type="PANTHER" id="PTHR12176">
    <property type="entry name" value="SAM-DEPENDENT METHYLTRANSFERASE SUPERFAMILY PROTEIN"/>
    <property type="match status" value="1"/>
</dbReference>
<keyword evidence="4" id="KW-0511">Multifunctional enzyme</keyword>
<reference evidence="7" key="1">
    <citation type="journal article" date="2010" name="Nature">
        <title>The Amphimedon queenslandica genome and the evolution of animal complexity.</title>
        <authorList>
            <person name="Srivastava M."/>
            <person name="Simakov O."/>
            <person name="Chapman J."/>
            <person name="Fahey B."/>
            <person name="Gauthier M.E."/>
            <person name="Mitros T."/>
            <person name="Richards G.S."/>
            <person name="Conaco C."/>
            <person name="Dacre M."/>
            <person name="Hellsten U."/>
            <person name="Larroux C."/>
            <person name="Putnam N.H."/>
            <person name="Stanke M."/>
            <person name="Adamska M."/>
            <person name="Darling A."/>
            <person name="Degnan S.M."/>
            <person name="Oakley T.H."/>
            <person name="Plachetzki D.C."/>
            <person name="Zhai Y."/>
            <person name="Adamski M."/>
            <person name="Calcino A."/>
            <person name="Cummins S.F."/>
            <person name="Goodstein D.M."/>
            <person name="Harris C."/>
            <person name="Jackson D.J."/>
            <person name="Leys S.P."/>
            <person name="Shu S."/>
            <person name="Woodcroft B.J."/>
            <person name="Vervoort M."/>
            <person name="Kosik K.S."/>
            <person name="Manning G."/>
            <person name="Degnan B.M."/>
            <person name="Rokhsar D.S."/>
        </authorList>
    </citation>
    <scope>NUCLEOTIDE SEQUENCE [LARGE SCALE GENOMIC DNA]</scope>
</reference>
<dbReference type="Pfam" id="PF13847">
    <property type="entry name" value="Methyltransf_31"/>
    <property type="match status" value="1"/>
</dbReference>
<comment type="similarity">
    <text evidence="1">Belongs to the methyltransferase superfamily.</text>
</comment>
<evidence type="ECO:0000313" key="6">
    <source>
        <dbReference type="EnsemblMetazoa" id="Aqu2.1.11429_001"/>
    </source>
</evidence>
<dbReference type="Pfam" id="PF01564">
    <property type="entry name" value="Spermine_synth"/>
    <property type="match status" value="1"/>
</dbReference>
<keyword evidence="7" id="KW-1185">Reference proteome</keyword>
<evidence type="ECO:0000256" key="4">
    <source>
        <dbReference type="ARBA" id="ARBA00023268"/>
    </source>
</evidence>
<dbReference type="Gene3D" id="3.40.50.150">
    <property type="entry name" value="Vaccinia Virus protein VP39"/>
    <property type="match status" value="2"/>
</dbReference>
<dbReference type="EnsemblMetazoa" id="Aqu2.1.11429_001">
    <property type="protein sequence ID" value="Aqu2.1.11429_001"/>
    <property type="gene ID" value="Aqu2.1.11429"/>
</dbReference>
<dbReference type="STRING" id="400682.A0A1X7TAT4"/>
<accession>A0A1X7TAT4</accession>
<name>A0A1X7TAT4_AMPQE</name>
<dbReference type="FunFam" id="3.40.50.150:FF:000110">
    <property type="entry name" value="methyltransferase-like protein 13 isoform X1"/>
    <property type="match status" value="1"/>
</dbReference>
<evidence type="ECO:0000313" key="7">
    <source>
        <dbReference type="Proteomes" id="UP000007879"/>
    </source>
</evidence>
<organism evidence="6">
    <name type="scientific">Amphimedon queenslandica</name>
    <name type="common">Sponge</name>
    <dbReference type="NCBI Taxonomy" id="400682"/>
    <lineage>
        <taxon>Eukaryota</taxon>
        <taxon>Metazoa</taxon>
        <taxon>Porifera</taxon>
        <taxon>Demospongiae</taxon>
        <taxon>Heteroscleromorpha</taxon>
        <taxon>Haplosclerida</taxon>
        <taxon>Niphatidae</taxon>
        <taxon>Amphimedon</taxon>
    </lineage>
</organism>
<evidence type="ECO:0000256" key="1">
    <source>
        <dbReference type="ARBA" id="ARBA00008361"/>
    </source>
</evidence>
<dbReference type="InterPro" id="IPR051419">
    <property type="entry name" value="Lys/N-term_MeTrsfase_sf"/>
</dbReference>
<dbReference type="Proteomes" id="UP000007879">
    <property type="component" value="Unassembled WGS sequence"/>
</dbReference>
<keyword evidence="2" id="KW-0489">Methyltransferase</keyword>
<protein>
    <recommendedName>
        <fullName evidence="5">Methyltransferase domain-containing protein</fullName>
    </recommendedName>
</protein>
<sequence length="724" mass="80592">MSVSLLPSSHSEFQLKDYWEKFFQKRKAPFEWYGEYLDLCHILHKYIKPSNRILVVGCGNSKLSEDLYDVGFTSIDNIDISEVVIKQMASKNRTKRPEMTYTVMDIFQMTYDDSTFDCVIDKGTLDAICVNSGQETIDKVKNMFSEISRVLKSNGRYICISLSQEHVLNQLVAAHSQGWIIRVHVVKCVGEKVGVASALPVFIFVMTKMASPAIQIFEYVNEDEKCIRCEDDAGIIEFVRNCQQYALVLHHLGSMHMEEQVCLDLWSDSNNIEPRFTLRVVDLPKKKALNGQFAIFLVPQGRETNWLFSSSAGSTQLAESAGYERLVIVTLHRGHTYQSLDKVKEEISTKAMELSQDSLPDRIKCPVLSLAEGVGSRTVLLESSSSSSGGFVVEESQDEGERGLVRRLVFLESPHLAQTEILMINKSDGASKRKGKKGRQHKNGGKLFDFSELMFPYHKLMLSSLALIGGEEGGKRGRNPTGAALDILIVGLGGGALPMFIKKHIPMVCQDVVDLDGSMIQVAIDWFGLEADQIVTGGEGEEIPVHRDRGKLNVIEGDGVEHIMSLSDRKQADVLYHVIILDVDNKDAGSGLSSPPLSFTTPQFLQAAKSLLHPNGMFVTNLVARNKDIEDSVLSNVCSCFSCTLKIPVPGYHHVLLCTLEQREYIKGKKDTKSVAAATKRKGCVPLDFSKALQSKLDSFAASIGKECLREEFIDLYKDGLLYY</sequence>
<gene>
    <name evidence="6" type="primary">100633193</name>
</gene>
<dbReference type="PANTHER" id="PTHR12176:SF78">
    <property type="entry name" value="EEF1A LYSINE AND N-TERMINAL METHYLTRANSFERASE"/>
    <property type="match status" value="1"/>
</dbReference>
<evidence type="ECO:0000256" key="2">
    <source>
        <dbReference type="ARBA" id="ARBA00022603"/>
    </source>
</evidence>
<dbReference type="GO" id="GO:0032259">
    <property type="term" value="P:methylation"/>
    <property type="evidence" value="ECO:0007669"/>
    <property type="project" value="UniProtKB-KW"/>
</dbReference>
<dbReference type="InParanoid" id="A0A1X7TAT4"/>
<keyword evidence="3" id="KW-0808">Transferase</keyword>
<reference evidence="6" key="2">
    <citation type="submission" date="2017-05" db="UniProtKB">
        <authorList>
            <consortium name="EnsemblMetazoa"/>
        </authorList>
    </citation>
    <scope>IDENTIFICATION</scope>
</reference>
<dbReference type="OrthoDB" id="411785at2759"/>
<dbReference type="KEGG" id="aqu:100633193"/>
<dbReference type="GO" id="GO:0008168">
    <property type="term" value="F:methyltransferase activity"/>
    <property type="evidence" value="ECO:0007669"/>
    <property type="project" value="UniProtKB-KW"/>
</dbReference>
<feature type="domain" description="Methyltransferase" evidence="5">
    <location>
        <begin position="49"/>
        <end position="170"/>
    </location>
</feature>
<dbReference type="eggNOG" id="KOG2352">
    <property type="taxonomic scope" value="Eukaryota"/>
</dbReference>
<dbReference type="InterPro" id="IPR029063">
    <property type="entry name" value="SAM-dependent_MTases_sf"/>
</dbReference>
<dbReference type="AlphaFoldDB" id="A0A1X7TAT4"/>
<evidence type="ECO:0000256" key="3">
    <source>
        <dbReference type="ARBA" id="ARBA00022679"/>
    </source>
</evidence>
<dbReference type="CDD" id="cd02440">
    <property type="entry name" value="AdoMet_MTases"/>
    <property type="match status" value="1"/>
</dbReference>
<dbReference type="SUPFAM" id="SSF53335">
    <property type="entry name" value="S-adenosyl-L-methionine-dependent methyltransferases"/>
    <property type="match status" value="2"/>
</dbReference>
<dbReference type="EnsemblMetazoa" id="XM_003390823.2">
    <property type="protein sequence ID" value="XP_003390871.1"/>
    <property type="gene ID" value="LOC100633193"/>
</dbReference>
<evidence type="ECO:0000259" key="5">
    <source>
        <dbReference type="Pfam" id="PF13847"/>
    </source>
</evidence>